<dbReference type="PATRIC" id="fig|1705578.3.peg.931"/>
<dbReference type="GO" id="GO:0009847">
    <property type="term" value="P:spore germination"/>
    <property type="evidence" value="ECO:0007669"/>
    <property type="project" value="InterPro"/>
</dbReference>
<dbReference type="EMBL" id="LROR01000036">
    <property type="protein sequence ID" value="OBR95823.1"/>
    <property type="molecule type" value="Genomic_DNA"/>
</dbReference>
<evidence type="ECO:0000313" key="12">
    <source>
        <dbReference type="Proteomes" id="UP000093694"/>
    </source>
</evidence>
<evidence type="ECO:0000256" key="6">
    <source>
        <dbReference type="ARBA" id="ARBA00022989"/>
    </source>
</evidence>
<evidence type="ECO:0000256" key="8">
    <source>
        <dbReference type="SAM" id="Phobius"/>
    </source>
</evidence>
<dbReference type="Proteomes" id="UP000077384">
    <property type="component" value="Unassembled WGS sequence"/>
</dbReference>
<evidence type="ECO:0000313" key="9">
    <source>
        <dbReference type="EMBL" id="OAA92881.1"/>
    </source>
</evidence>
<feature type="transmembrane region" description="Helical" evidence="8">
    <location>
        <begin position="40"/>
        <end position="60"/>
    </location>
</feature>
<name>A0A166SWX2_9CLOT</name>
<feature type="transmembrane region" description="Helical" evidence="8">
    <location>
        <begin position="145"/>
        <end position="163"/>
    </location>
</feature>
<feature type="transmembrane region" description="Helical" evidence="8">
    <location>
        <begin position="109"/>
        <end position="133"/>
    </location>
</feature>
<keyword evidence="6 8" id="KW-1133">Transmembrane helix</keyword>
<gene>
    <name evidence="9" type="primary">yndE_1</name>
    <name evidence="10" type="synonym">yndE_3</name>
    <name evidence="10" type="ORF">CLCOS_12560</name>
    <name evidence="9" type="ORF">WX73_00550</name>
</gene>
<evidence type="ECO:0000256" key="2">
    <source>
        <dbReference type="ARBA" id="ARBA00007998"/>
    </source>
</evidence>
<evidence type="ECO:0000256" key="7">
    <source>
        <dbReference type="ARBA" id="ARBA00023136"/>
    </source>
</evidence>
<evidence type="ECO:0000256" key="1">
    <source>
        <dbReference type="ARBA" id="ARBA00004141"/>
    </source>
</evidence>
<proteinExistence type="inferred from homology"/>
<feature type="transmembrane region" description="Helical" evidence="8">
    <location>
        <begin position="80"/>
        <end position="97"/>
    </location>
</feature>
<keyword evidence="7 8" id="KW-0472">Membrane</keyword>
<dbReference type="GO" id="GO:0016020">
    <property type="term" value="C:membrane"/>
    <property type="evidence" value="ECO:0007669"/>
    <property type="project" value="UniProtKB-SubCell"/>
</dbReference>
<keyword evidence="12" id="KW-1185">Reference proteome</keyword>
<dbReference type="Pfam" id="PF03845">
    <property type="entry name" value="Spore_permease"/>
    <property type="match status" value="1"/>
</dbReference>
<dbReference type="InterPro" id="IPR004761">
    <property type="entry name" value="Spore_GerAB"/>
</dbReference>
<comment type="caution">
    <text evidence="9">The sequence shown here is derived from an EMBL/GenBank/DDBJ whole genome shotgun (WGS) entry which is preliminary data.</text>
</comment>
<feature type="transmembrane region" description="Helical" evidence="8">
    <location>
        <begin position="216"/>
        <end position="237"/>
    </location>
</feature>
<evidence type="ECO:0000256" key="5">
    <source>
        <dbReference type="ARBA" id="ARBA00022692"/>
    </source>
</evidence>
<dbReference type="NCBIfam" id="TIGR00912">
    <property type="entry name" value="2A0309"/>
    <property type="match status" value="1"/>
</dbReference>
<feature type="transmembrane region" description="Helical" evidence="8">
    <location>
        <begin position="183"/>
        <end position="204"/>
    </location>
</feature>
<evidence type="ECO:0000256" key="4">
    <source>
        <dbReference type="ARBA" id="ARBA00022544"/>
    </source>
</evidence>
<evidence type="ECO:0000313" key="11">
    <source>
        <dbReference type="Proteomes" id="UP000077384"/>
    </source>
</evidence>
<keyword evidence="3" id="KW-0813">Transport</keyword>
<dbReference type="PANTHER" id="PTHR34975">
    <property type="entry name" value="SPORE GERMINATION PROTEIN A2"/>
    <property type="match status" value="1"/>
</dbReference>
<accession>A0A166SWX2</accession>
<dbReference type="AlphaFoldDB" id="A0A166SWX2"/>
<comment type="similarity">
    <text evidence="2">Belongs to the amino acid-polyamine-organocation (APC) superfamily. Spore germination protein (SGP) (TC 2.A.3.9) family.</text>
</comment>
<comment type="subcellular location">
    <subcellularLocation>
        <location evidence="1">Membrane</location>
        <topology evidence="1">Multi-pass membrane protein</topology>
    </subcellularLocation>
</comment>
<keyword evidence="4" id="KW-0309">Germination</keyword>
<dbReference type="EMBL" id="LITQ01000016">
    <property type="protein sequence ID" value="OAA92881.1"/>
    <property type="molecule type" value="Genomic_DNA"/>
</dbReference>
<feature type="transmembrane region" description="Helical" evidence="8">
    <location>
        <begin position="12"/>
        <end position="34"/>
    </location>
</feature>
<dbReference type="PANTHER" id="PTHR34975:SF2">
    <property type="entry name" value="SPORE GERMINATION PROTEIN A2"/>
    <property type="match status" value="1"/>
</dbReference>
<keyword evidence="5 8" id="KW-0812">Transmembrane</keyword>
<protein>
    <submittedName>
        <fullName evidence="9">Spore germination protein YndE</fullName>
    </submittedName>
</protein>
<organism evidence="9 11">
    <name type="scientific">Clostridium coskatii</name>
    <dbReference type="NCBI Taxonomy" id="1705578"/>
    <lineage>
        <taxon>Bacteria</taxon>
        <taxon>Bacillati</taxon>
        <taxon>Bacillota</taxon>
        <taxon>Clostridia</taxon>
        <taxon>Eubacteriales</taxon>
        <taxon>Clostridiaceae</taxon>
        <taxon>Clostridium</taxon>
    </lineage>
</organism>
<evidence type="ECO:0000256" key="3">
    <source>
        <dbReference type="ARBA" id="ARBA00022448"/>
    </source>
</evidence>
<feature type="transmembrane region" description="Helical" evidence="8">
    <location>
        <begin position="305"/>
        <end position="323"/>
    </location>
</feature>
<reference evidence="10 12" key="2">
    <citation type="journal article" date="2016" name="Front. Microbiol.">
        <title>Industrial Acetogenic Biocatalysts: A Comparative Metabolic and Genomic Analysis.</title>
        <authorList>
            <person name="Bengelsdorf F."/>
            <person name="Poehlein A."/>
            <person name="Sonja S."/>
            <person name="Erz C."/>
            <person name="Hummel T."/>
            <person name="Hoffmeister S."/>
            <person name="Daniel R."/>
            <person name="Durre P."/>
        </authorList>
    </citation>
    <scope>NUCLEOTIDE SEQUENCE [LARGE SCALE GENOMIC DNA]</scope>
    <source>
        <strain evidence="10 12">PTA-10522</strain>
    </source>
</reference>
<reference evidence="9 11" key="1">
    <citation type="journal article" date="2015" name="Biotechnol. Bioeng.">
        <title>Genome sequence and phenotypic characterization of Caulobacter segnis.</title>
        <authorList>
            <person name="Patel S."/>
            <person name="Fletcher B."/>
            <person name="Scott D.C."/>
            <person name="Ely B."/>
        </authorList>
    </citation>
    <scope>NUCLEOTIDE SEQUENCE [LARGE SCALE GENOMIC DNA]</scope>
    <source>
        <strain evidence="9 11">PS02</strain>
    </source>
</reference>
<dbReference type="Proteomes" id="UP000093694">
    <property type="component" value="Unassembled WGS sequence"/>
</dbReference>
<sequence length="361" mass="40640">MKIEKGTISGSQLSFLIIGLLQASTLTAAFIVGITKINTWIVLLAGFTIMLPLLLIYTSLNKRFPDKNLIEINDILYGRCLGKIISILYISYFWYIISANFRFTADFFSTYLFTEVDISVFIVILTIVCIYALKKGLEVIARASFILGIVSIIMAVFITILTIKDMHLSNFLPLFQINLKEFVQGTNLMISIPFGEIVVLLMIFPYVNDIKKVKKSAFIGLIAGSIFFLSVILRNIAMLGNINSIHFLPSYQVARSINVGEIITRMEILIALILLFNEFVKICIFYYATVLSIAQFFKLQSYKPLVTPVGIISIIFSIIMFSSPADHAYVASSIYPIYVITYIILFPSISLIIAWIRKLGS</sequence>
<feature type="transmembrane region" description="Helical" evidence="8">
    <location>
        <begin position="335"/>
        <end position="356"/>
    </location>
</feature>
<evidence type="ECO:0000313" key="10">
    <source>
        <dbReference type="EMBL" id="OBR95823.1"/>
    </source>
</evidence>
<dbReference type="RefSeq" id="WP_063601305.1">
    <property type="nucleotide sequence ID" value="NZ_LITQ01000016.1"/>
</dbReference>
<feature type="transmembrane region" description="Helical" evidence="8">
    <location>
        <begin position="268"/>
        <end position="293"/>
    </location>
</feature>